<dbReference type="PATRIC" id="fig|1432052.4.peg.6045"/>
<dbReference type="RefSeq" id="WP_069154718.1">
    <property type="nucleotide sequence ID" value="NZ_MCGH01000003.1"/>
</dbReference>
<protein>
    <submittedName>
        <fullName evidence="2">PilZ domain protein</fullName>
    </submittedName>
</protein>
<organism evidence="2 3">
    <name type="scientific">Eisenbergiella tayi</name>
    <dbReference type="NCBI Taxonomy" id="1432052"/>
    <lineage>
        <taxon>Bacteria</taxon>
        <taxon>Bacillati</taxon>
        <taxon>Bacillota</taxon>
        <taxon>Clostridia</taxon>
        <taxon>Lachnospirales</taxon>
        <taxon>Lachnospiraceae</taxon>
        <taxon>Eisenbergiella</taxon>
    </lineage>
</organism>
<feature type="domain" description="PilZ" evidence="1">
    <location>
        <begin position="99"/>
        <end position="200"/>
    </location>
</feature>
<evidence type="ECO:0000313" key="2">
    <source>
        <dbReference type="EMBL" id="ODM04625.1"/>
    </source>
</evidence>
<dbReference type="Pfam" id="PF07238">
    <property type="entry name" value="PilZ"/>
    <property type="match status" value="1"/>
</dbReference>
<gene>
    <name evidence="2" type="ORF">BEI61_05434</name>
</gene>
<dbReference type="AlphaFoldDB" id="A0A1E3A787"/>
<name>A0A1E3A787_9FIRM</name>
<evidence type="ECO:0000313" key="3">
    <source>
        <dbReference type="Proteomes" id="UP000094067"/>
    </source>
</evidence>
<accession>A0A1E3A787</accession>
<sequence length="208" mass="23392">MDLSIKNCRKCHILDPQTGALLSEAAVSYTRENEIYLTFPGWELVMEEAYLMPVVFFDSINGLVTCNCSICQIEPVIDKKGDYHGFCHILSVKDTADRHEDFRLPLTITVNMSYIDPETGRSGGIGGVTSNISAGGVYIIAAQKLPVQVFYTHFQHNVLPIAPQTRVLRTEPLSNGKYGYGCCFEDLSSYTESLLRRFIFHMESIHKK</sequence>
<dbReference type="Proteomes" id="UP000094067">
    <property type="component" value="Unassembled WGS sequence"/>
</dbReference>
<evidence type="ECO:0000259" key="1">
    <source>
        <dbReference type="Pfam" id="PF07238"/>
    </source>
</evidence>
<dbReference type="Gene3D" id="2.40.10.220">
    <property type="entry name" value="predicted glycosyltransferase like domains"/>
    <property type="match status" value="1"/>
</dbReference>
<dbReference type="GO" id="GO:0035438">
    <property type="term" value="F:cyclic-di-GMP binding"/>
    <property type="evidence" value="ECO:0007669"/>
    <property type="project" value="InterPro"/>
</dbReference>
<dbReference type="EMBL" id="MCGH01000003">
    <property type="protein sequence ID" value="ODM04625.1"/>
    <property type="molecule type" value="Genomic_DNA"/>
</dbReference>
<proteinExistence type="predicted"/>
<reference evidence="2 3" key="1">
    <citation type="submission" date="2016-07" db="EMBL/GenBank/DDBJ databases">
        <title>Characterization of isolates of Eisenbergiella tayi derived from blood cultures, using whole genome sequencing.</title>
        <authorList>
            <person name="Burdz T."/>
            <person name="Wiebe D."/>
            <person name="Huynh C."/>
            <person name="Bernard K."/>
        </authorList>
    </citation>
    <scope>NUCLEOTIDE SEQUENCE [LARGE SCALE GENOMIC DNA]</scope>
    <source>
        <strain evidence="2 3">NML 110608</strain>
    </source>
</reference>
<comment type="caution">
    <text evidence="2">The sequence shown here is derived from an EMBL/GenBank/DDBJ whole genome shotgun (WGS) entry which is preliminary data.</text>
</comment>
<dbReference type="InterPro" id="IPR009875">
    <property type="entry name" value="PilZ_domain"/>
</dbReference>